<sequence length="308" mass="34379">MTEKLQDLNFLHLFYFWTVVRNGGISAACESLHLTQPTISTQIRKLEKSLKQKLFDRSGRELVLTDVGKMVFEYAEDMFSVGREMLGALRGLPTDRSLKLMVGIPMVMPKLIVYRLLETVLHFPNSVQIVVHEAPLEILIADLAQHRYDVILSDAPLPSRATPRSFSHYLGSSGVAICATRELAGRLARRFPDSLDGVPMLLPTANTELRRGIDRWFDERGFAPRIVGEFDDSALIKEFGGAGAGVFPTPTAVLPQVKRQYDVQLLGYLEEVKLHYYAITLERKMTHPAVVAISQAAKEGLLDGGNDK</sequence>
<evidence type="ECO:0000313" key="7">
    <source>
        <dbReference type="EMBL" id="QDU96419.1"/>
    </source>
</evidence>
<dbReference type="Pfam" id="PF03466">
    <property type="entry name" value="LysR_substrate"/>
    <property type="match status" value="1"/>
</dbReference>
<evidence type="ECO:0000256" key="3">
    <source>
        <dbReference type="ARBA" id="ARBA00023125"/>
    </source>
</evidence>
<keyword evidence="8" id="KW-1185">Reference proteome</keyword>
<keyword evidence="4" id="KW-0010">Activator</keyword>
<evidence type="ECO:0000256" key="2">
    <source>
        <dbReference type="ARBA" id="ARBA00023015"/>
    </source>
</evidence>
<dbReference type="EMBL" id="CP036433">
    <property type="protein sequence ID" value="QDU96419.1"/>
    <property type="molecule type" value="Genomic_DNA"/>
</dbReference>
<dbReference type="Gene3D" id="1.10.10.10">
    <property type="entry name" value="Winged helix-like DNA-binding domain superfamily/Winged helix DNA-binding domain"/>
    <property type="match status" value="1"/>
</dbReference>
<gene>
    <name evidence="7" type="primary">nhaR</name>
    <name evidence="7" type="ORF">Pla8534_42390</name>
</gene>
<dbReference type="AlphaFoldDB" id="A0A518DX66"/>
<evidence type="ECO:0000256" key="1">
    <source>
        <dbReference type="ARBA" id="ARBA00009437"/>
    </source>
</evidence>
<dbReference type="SUPFAM" id="SSF53850">
    <property type="entry name" value="Periplasmic binding protein-like II"/>
    <property type="match status" value="1"/>
</dbReference>
<dbReference type="PANTHER" id="PTHR30293">
    <property type="entry name" value="TRANSCRIPTIONAL REGULATORY PROTEIN NAC-RELATED"/>
    <property type="match status" value="1"/>
</dbReference>
<feature type="domain" description="HTH lysR-type" evidence="6">
    <location>
        <begin position="8"/>
        <end position="65"/>
    </location>
</feature>
<evidence type="ECO:0000313" key="8">
    <source>
        <dbReference type="Proteomes" id="UP000317648"/>
    </source>
</evidence>
<dbReference type="Pfam" id="PF00126">
    <property type="entry name" value="HTH_1"/>
    <property type="match status" value="1"/>
</dbReference>
<dbReference type="OrthoDB" id="464481at2"/>
<evidence type="ECO:0000259" key="6">
    <source>
        <dbReference type="PROSITE" id="PS50931"/>
    </source>
</evidence>
<dbReference type="FunFam" id="1.10.10.10:FF:000001">
    <property type="entry name" value="LysR family transcriptional regulator"/>
    <property type="match status" value="1"/>
</dbReference>
<dbReference type="RefSeq" id="WP_145055053.1">
    <property type="nucleotide sequence ID" value="NZ_CP036433.1"/>
</dbReference>
<accession>A0A518DX66</accession>
<dbReference type="PRINTS" id="PR00039">
    <property type="entry name" value="HTHLYSR"/>
</dbReference>
<dbReference type="PROSITE" id="PS50931">
    <property type="entry name" value="HTH_LYSR"/>
    <property type="match status" value="1"/>
</dbReference>
<evidence type="ECO:0000256" key="4">
    <source>
        <dbReference type="ARBA" id="ARBA00023159"/>
    </source>
</evidence>
<dbReference type="GO" id="GO:0003700">
    <property type="term" value="F:DNA-binding transcription factor activity"/>
    <property type="evidence" value="ECO:0007669"/>
    <property type="project" value="InterPro"/>
</dbReference>
<dbReference type="InterPro" id="IPR000847">
    <property type="entry name" value="LysR_HTH_N"/>
</dbReference>
<organism evidence="7 8">
    <name type="scientific">Lignipirellula cremea</name>
    <dbReference type="NCBI Taxonomy" id="2528010"/>
    <lineage>
        <taxon>Bacteria</taxon>
        <taxon>Pseudomonadati</taxon>
        <taxon>Planctomycetota</taxon>
        <taxon>Planctomycetia</taxon>
        <taxon>Pirellulales</taxon>
        <taxon>Pirellulaceae</taxon>
        <taxon>Lignipirellula</taxon>
    </lineage>
</organism>
<dbReference type="Proteomes" id="UP000317648">
    <property type="component" value="Chromosome"/>
</dbReference>
<keyword evidence="2" id="KW-0805">Transcription regulation</keyword>
<dbReference type="SUPFAM" id="SSF46785">
    <property type="entry name" value="Winged helix' DNA-binding domain"/>
    <property type="match status" value="1"/>
</dbReference>
<dbReference type="PANTHER" id="PTHR30293:SF2">
    <property type="entry name" value="TRANSCRIPTIONAL ACTIVATOR PROTEIN NHAR"/>
    <property type="match status" value="1"/>
</dbReference>
<keyword evidence="3" id="KW-0238">DNA-binding</keyword>
<dbReference type="KEGG" id="lcre:Pla8534_42390"/>
<proteinExistence type="inferred from homology"/>
<reference evidence="7 8" key="1">
    <citation type="submission" date="2019-02" db="EMBL/GenBank/DDBJ databases">
        <title>Deep-cultivation of Planctomycetes and their phenomic and genomic characterization uncovers novel biology.</title>
        <authorList>
            <person name="Wiegand S."/>
            <person name="Jogler M."/>
            <person name="Boedeker C."/>
            <person name="Pinto D."/>
            <person name="Vollmers J."/>
            <person name="Rivas-Marin E."/>
            <person name="Kohn T."/>
            <person name="Peeters S.H."/>
            <person name="Heuer A."/>
            <person name="Rast P."/>
            <person name="Oberbeckmann S."/>
            <person name="Bunk B."/>
            <person name="Jeske O."/>
            <person name="Meyerdierks A."/>
            <person name="Storesund J.E."/>
            <person name="Kallscheuer N."/>
            <person name="Luecker S."/>
            <person name="Lage O.M."/>
            <person name="Pohl T."/>
            <person name="Merkel B.J."/>
            <person name="Hornburger P."/>
            <person name="Mueller R.-W."/>
            <person name="Bruemmer F."/>
            <person name="Labrenz M."/>
            <person name="Spormann A.M."/>
            <person name="Op den Camp H."/>
            <person name="Overmann J."/>
            <person name="Amann R."/>
            <person name="Jetten M.S.M."/>
            <person name="Mascher T."/>
            <person name="Medema M.H."/>
            <person name="Devos D.P."/>
            <person name="Kaster A.-K."/>
            <person name="Ovreas L."/>
            <person name="Rohde M."/>
            <person name="Galperin M.Y."/>
            <person name="Jogler C."/>
        </authorList>
    </citation>
    <scope>NUCLEOTIDE SEQUENCE [LARGE SCALE GENOMIC DNA]</scope>
    <source>
        <strain evidence="7 8">Pla85_3_4</strain>
    </source>
</reference>
<protein>
    <submittedName>
        <fullName evidence="7">Transcriptional activator protein NhaR</fullName>
    </submittedName>
</protein>
<dbReference type="GO" id="GO:2000142">
    <property type="term" value="P:regulation of DNA-templated transcription initiation"/>
    <property type="evidence" value="ECO:0007669"/>
    <property type="project" value="TreeGrafter"/>
</dbReference>
<comment type="similarity">
    <text evidence="1">Belongs to the LysR transcriptional regulatory family.</text>
</comment>
<dbReference type="InterPro" id="IPR036388">
    <property type="entry name" value="WH-like_DNA-bd_sf"/>
</dbReference>
<dbReference type="NCBIfam" id="NF008284">
    <property type="entry name" value="PRK11062.1"/>
    <property type="match status" value="1"/>
</dbReference>
<dbReference type="InterPro" id="IPR036390">
    <property type="entry name" value="WH_DNA-bd_sf"/>
</dbReference>
<keyword evidence="5" id="KW-0804">Transcription</keyword>
<dbReference type="Gene3D" id="3.40.190.290">
    <property type="match status" value="1"/>
</dbReference>
<evidence type="ECO:0000256" key="5">
    <source>
        <dbReference type="ARBA" id="ARBA00023163"/>
    </source>
</evidence>
<name>A0A518DX66_9BACT</name>
<dbReference type="InterPro" id="IPR005119">
    <property type="entry name" value="LysR_subst-bd"/>
</dbReference>
<dbReference type="GO" id="GO:0003677">
    <property type="term" value="F:DNA binding"/>
    <property type="evidence" value="ECO:0007669"/>
    <property type="project" value="UniProtKB-KW"/>
</dbReference>